<comment type="similarity">
    <text evidence="1">Belongs to the bifunctional nuclease family.</text>
</comment>
<sequence>MLSLLLSLDFGGSRINVGNQQRFQKGKVVKCSFSSSSNGNGSTAENFNENDADYVNSSVVEAVEVKSSADGFMIKMRDGRHLRCAHNNPHGGHLPDYAPHPAIVLKMEDGTGLLLPIIVLEMPSALLMAAMRSVQIVCITSISITKACLVSMFSLPQVDDETENISFDLRPSDAINIAVRCKVPIQVNKFLAYSDGMKIIEPAKISIPGSSDGLIFTELDRPNGQPCVETKEFDLVCNMLKAAIEERYSDAGLKTMYIEPIVQSNLLPLAN</sequence>
<evidence type="ECO:0000313" key="5">
    <source>
        <dbReference type="EMBL" id="KAF1001776.1"/>
    </source>
</evidence>
<comment type="caution">
    <text evidence="5">The sequence shown here is derived from an EMBL/GenBank/DDBJ whole genome shotgun (WGS) entry which is preliminary data.</text>
</comment>
<evidence type="ECO:0000259" key="4">
    <source>
        <dbReference type="Pfam" id="PF02577"/>
    </source>
</evidence>
<dbReference type="GO" id="GO:0030891">
    <property type="term" value="C:VCB complex"/>
    <property type="evidence" value="ECO:0007669"/>
    <property type="project" value="TreeGrafter"/>
</dbReference>
<evidence type="ECO:0000256" key="1">
    <source>
        <dbReference type="ARBA" id="ARBA00009095"/>
    </source>
</evidence>
<proteinExistence type="inferred from homology"/>
<organism evidence="5 6">
    <name type="scientific">Apium graveolens</name>
    <name type="common">Celery</name>
    <dbReference type="NCBI Taxonomy" id="4045"/>
    <lineage>
        <taxon>Eukaryota</taxon>
        <taxon>Viridiplantae</taxon>
        <taxon>Streptophyta</taxon>
        <taxon>Embryophyta</taxon>
        <taxon>Tracheophyta</taxon>
        <taxon>Spermatophyta</taxon>
        <taxon>Magnoliopsida</taxon>
        <taxon>eudicotyledons</taxon>
        <taxon>Gunneridae</taxon>
        <taxon>Pentapetalae</taxon>
        <taxon>asterids</taxon>
        <taxon>campanulids</taxon>
        <taxon>Apiales</taxon>
        <taxon>Apiaceae</taxon>
        <taxon>Apioideae</taxon>
        <taxon>apioid superclade</taxon>
        <taxon>Apieae</taxon>
        <taxon>Apium</taxon>
    </lineage>
</organism>
<reference evidence="5" key="1">
    <citation type="submission" date="2020-01" db="EMBL/GenBank/DDBJ databases">
        <title>The Celery Genome Sequence Reveals Sequential Paleo-tetraploidization, Resistance Gene Elimination, Karyotype Evolution, and Functional Innovation in Apiales.</title>
        <authorList>
            <person name="Song X."/>
        </authorList>
    </citation>
    <scope>NUCLEOTIDE SEQUENCE</scope>
    <source>
        <tissue evidence="5">Leaf</tissue>
    </source>
</reference>
<dbReference type="PANTHER" id="PTHR15160">
    <property type="entry name" value="VON HIPPEL-LINDAU PROTEIN"/>
    <property type="match status" value="1"/>
</dbReference>
<evidence type="ECO:0000313" key="6">
    <source>
        <dbReference type="Proteomes" id="UP000593563"/>
    </source>
</evidence>
<accession>A0A6L5B7R6</accession>
<keyword evidence="2" id="KW-0378">Hydrolase</keyword>
<dbReference type="PANTHER" id="PTHR15160:SF3">
    <property type="entry name" value="BIFUNCTIONAL NUCLEASE 1"/>
    <property type="match status" value="1"/>
</dbReference>
<keyword evidence="2" id="KW-0540">Nuclease</keyword>
<dbReference type="GO" id="GO:0005634">
    <property type="term" value="C:nucleus"/>
    <property type="evidence" value="ECO:0007669"/>
    <property type="project" value="TreeGrafter"/>
</dbReference>
<dbReference type="Proteomes" id="UP000593563">
    <property type="component" value="Unassembled WGS sequence"/>
</dbReference>
<dbReference type="Gene3D" id="3.10.690.10">
    <property type="entry name" value="Bifunctional nuclease domain"/>
    <property type="match status" value="1"/>
</dbReference>
<dbReference type="InterPro" id="IPR003729">
    <property type="entry name" value="Bi_nuclease_dom"/>
</dbReference>
<dbReference type="InterPro" id="IPR036104">
    <property type="entry name" value="BFN_sf"/>
</dbReference>
<keyword evidence="6" id="KW-1185">Reference proteome</keyword>
<evidence type="ECO:0000256" key="3">
    <source>
        <dbReference type="ARBA" id="ARBA00025428"/>
    </source>
</evidence>
<dbReference type="GO" id="GO:0016567">
    <property type="term" value="P:protein ubiquitination"/>
    <property type="evidence" value="ECO:0007669"/>
    <property type="project" value="TreeGrafter"/>
</dbReference>
<dbReference type="SUPFAM" id="SSF103256">
    <property type="entry name" value="Hypothetical protein TM0160"/>
    <property type="match status" value="1"/>
</dbReference>
<gene>
    <name evidence="5" type="ORF">AG4045_000687</name>
</gene>
<evidence type="ECO:0000256" key="2">
    <source>
        <dbReference type="ARBA" id="ARBA00022722"/>
    </source>
</evidence>
<name>A0A6L5B7R6_APIGR</name>
<dbReference type="Pfam" id="PF02577">
    <property type="entry name" value="BFN_dom"/>
    <property type="match status" value="1"/>
</dbReference>
<comment type="function">
    <text evidence="3">Bifunctional nuclease with both RNase and DNase activities. Involved in basal defense response. Participates in abscisic acid-derived callose deposition following infection by a necrotrophic pathogen.</text>
</comment>
<dbReference type="GO" id="GO:0004518">
    <property type="term" value="F:nuclease activity"/>
    <property type="evidence" value="ECO:0007669"/>
    <property type="project" value="UniProtKB-KW"/>
</dbReference>
<dbReference type="AlphaFoldDB" id="A0A6L5B7R6"/>
<dbReference type="EMBL" id="WRXP01002558">
    <property type="protein sequence ID" value="KAF1001776.1"/>
    <property type="molecule type" value="Genomic_DNA"/>
</dbReference>
<feature type="domain" description="BFN" evidence="4">
    <location>
        <begin position="139"/>
        <end position="195"/>
    </location>
</feature>
<protein>
    <recommendedName>
        <fullName evidence="4">BFN domain-containing protein</fullName>
    </recommendedName>
</protein>